<dbReference type="Proteomes" id="UP000677611">
    <property type="component" value="Unassembled WGS sequence"/>
</dbReference>
<protein>
    <submittedName>
        <fullName evidence="1">Uncharacterized protein</fullName>
    </submittedName>
</protein>
<dbReference type="CDD" id="cd08053">
    <property type="entry name" value="Yqbg"/>
    <property type="match status" value="1"/>
</dbReference>
<name>A0ABS3P4S7_9BACI</name>
<dbReference type="InterPro" id="IPR013514">
    <property type="entry name" value="DUF3199_YqbG"/>
</dbReference>
<keyword evidence="2" id="KW-1185">Reference proteome</keyword>
<accession>A0ABS3P4S7</accession>
<comment type="caution">
    <text evidence="1">The sequence shown here is derived from an EMBL/GenBank/DDBJ whole genome shotgun (WGS) entry which is preliminary data.</text>
</comment>
<evidence type="ECO:0000313" key="1">
    <source>
        <dbReference type="EMBL" id="MBO1628196.1"/>
    </source>
</evidence>
<dbReference type="RefSeq" id="WP_208019268.1">
    <property type="nucleotide sequence ID" value="NZ_JAGDQJ010000037.1"/>
</dbReference>
<gene>
    <name evidence="1" type="ORF">J4P90_23875</name>
</gene>
<proteinExistence type="predicted"/>
<evidence type="ECO:0000313" key="2">
    <source>
        <dbReference type="Proteomes" id="UP000677611"/>
    </source>
</evidence>
<organism evidence="1 2">
    <name type="scientific">Bacillus arachidis</name>
    <dbReference type="NCBI Taxonomy" id="2819290"/>
    <lineage>
        <taxon>Bacteria</taxon>
        <taxon>Bacillati</taxon>
        <taxon>Bacillota</taxon>
        <taxon>Bacilli</taxon>
        <taxon>Bacillales</taxon>
        <taxon>Bacillaceae</taxon>
        <taxon>Bacillus</taxon>
    </lineage>
</organism>
<reference evidence="1 2" key="1">
    <citation type="submission" date="2021-03" db="EMBL/GenBank/DDBJ databases">
        <title>Identification of novel Bacillus strains.</title>
        <authorList>
            <person name="Xiao Z."/>
            <person name="Li Y."/>
            <person name="Shen J."/>
        </authorList>
    </citation>
    <scope>NUCLEOTIDE SEQUENCE [LARGE SCALE GENOMIC DNA]</scope>
    <source>
        <strain evidence="1 2">SY8</strain>
    </source>
</reference>
<sequence length="140" mass="15441">MPYIDVDYYNNEYRGTPVSDATLLERLISRASDQIDHIINYKLEGVDFDKLTPFIKKQIQKATAAQVEFLAINGETASTVSEGGGGFSVGSYSENGMSAGASEAPSYYDRYAITVVDYLRPTGLLYAGVCTWLNQSDVHY</sequence>
<dbReference type="EMBL" id="JAGDQJ010000037">
    <property type="protein sequence ID" value="MBO1628196.1"/>
    <property type="molecule type" value="Genomic_DNA"/>
</dbReference>